<reference evidence="7" key="1">
    <citation type="submission" date="2016-11" db="EMBL/GenBank/DDBJ databases">
        <authorList>
            <person name="Varghese N."/>
            <person name="Submissions S."/>
        </authorList>
    </citation>
    <scope>NUCLEOTIDE SEQUENCE [LARGE SCALE GENOMIC DNA]</scope>
    <source>
        <strain evidence="7">DSM 19858</strain>
    </source>
</reference>
<organism evidence="6 7">
    <name type="scientific">Pseudozobellia thermophila</name>
    <dbReference type="NCBI Taxonomy" id="192903"/>
    <lineage>
        <taxon>Bacteria</taxon>
        <taxon>Pseudomonadati</taxon>
        <taxon>Bacteroidota</taxon>
        <taxon>Flavobacteriia</taxon>
        <taxon>Flavobacteriales</taxon>
        <taxon>Flavobacteriaceae</taxon>
        <taxon>Pseudozobellia</taxon>
    </lineage>
</organism>
<keyword evidence="2" id="KW-0328">Glycosyltransferase</keyword>
<evidence type="ECO:0000313" key="6">
    <source>
        <dbReference type="EMBL" id="SHJ38538.1"/>
    </source>
</evidence>
<keyword evidence="4" id="KW-1133">Transmembrane helix</keyword>
<evidence type="ECO:0000256" key="2">
    <source>
        <dbReference type="ARBA" id="ARBA00022676"/>
    </source>
</evidence>
<feature type="transmembrane region" description="Helical" evidence="4">
    <location>
        <begin position="275"/>
        <end position="295"/>
    </location>
</feature>
<evidence type="ECO:0000313" key="7">
    <source>
        <dbReference type="Proteomes" id="UP000184543"/>
    </source>
</evidence>
<dbReference type="STRING" id="192903.SAMN04488513_104138"/>
<name>A0A1M6IVU3_9FLAO</name>
<dbReference type="RefSeq" id="WP_072994175.1">
    <property type="nucleotide sequence ID" value="NZ_FQYU01000004.1"/>
</dbReference>
<keyword evidence="3 6" id="KW-0808">Transferase</keyword>
<dbReference type="PANTHER" id="PTHR43630:SF1">
    <property type="entry name" value="POLY-BETA-1,6-N-ACETYL-D-GLUCOSAMINE SYNTHASE"/>
    <property type="match status" value="1"/>
</dbReference>
<dbReference type="CDD" id="cd00761">
    <property type="entry name" value="Glyco_tranf_GTA_type"/>
    <property type="match status" value="1"/>
</dbReference>
<keyword evidence="4" id="KW-0812">Transmembrane</keyword>
<keyword evidence="7" id="KW-1185">Reference proteome</keyword>
<proteinExistence type="inferred from homology"/>
<evidence type="ECO:0000256" key="3">
    <source>
        <dbReference type="ARBA" id="ARBA00022679"/>
    </source>
</evidence>
<dbReference type="PANTHER" id="PTHR43630">
    <property type="entry name" value="POLY-BETA-1,6-N-ACETYL-D-GLUCOSAMINE SYNTHASE"/>
    <property type="match status" value="1"/>
</dbReference>
<feature type="domain" description="Glycosyltransferase 2-like" evidence="5">
    <location>
        <begin position="3"/>
        <end position="103"/>
    </location>
</feature>
<accession>A0A1M6IVU3</accession>
<sequence>MFSILTPTHNRANVIERVYNSLKHQTYKDFEWIIIDDASIDNTEEIVNKWQAAEKNFNIIYHKLPQNLGKAPVVNFGIDLCSRPITIIADDDDTFVSSTLEDLKLIWNTIDKTENSEQIAAVWTLVQDERGKIIGEKFPADFWQVNFQQRVLDRNRPPIGEKWHSWRTNVLKTYKMYNNENSFVSEGATWNRINKDYDFLCVNLVHRIYWYSENGLIHKKKSRLSIEKNQYYTSYFQLKDLSVLTILKYSFYRGIAFNFVKAFYFYRDKTHSLKWSLFLASIVAFFVVLPQKVLYRLTNA</sequence>
<keyword evidence="4" id="KW-0472">Membrane</keyword>
<evidence type="ECO:0000259" key="5">
    <source>
        <dbReference type="Pfam" id="PF00535"/>
    </source>
</evidence>
<evidence type="ECO:0000256" key="4">
    <source>
        <dbReference type="SAM" id="Phobius"/>
    </source>
</evidence>
<dbReference type="Proteomes" id="UP000184543">
    <property type="component" value="Unassembled WGS sequence"/>
</dbReference>
<dbReference type="Pfam" id="PF00535">
    <property type="entry name" value="Glycos_transf_2"/>
    <property type="match status" value="1"/>
</dbReference>
<dbReference type="InterPro" id="IPR001173">
    <property type="entry name" value="Glyco_trans_2-like"/>
</dbReference>
<dbReference type="OrthoDB" id="9810303at2"/>
<dbReference type="EMBL" id="FQYU01000004">
    <property type="protein sequence ID" value="SHJ38538.1"/>
    <property type="molecule type" value="Genomic_DNA"/>
</dbReference>
<gene>
    <name evidence="6" type="ORF">SAMN04488513_104138</name>
</gene>
<comment type="similarity">
    <text evidence="1">Belongs to the glycosyltransferase 2 family.</text>
</comment>
<dbReference type="SUPFAM" id="SSF53448">
    <property type="entry name" value="Nucleotide-diphospho-sugar transferases"/>
    <property type="match status" value="1"/>
</dbReference>
<protein>
    <submittedName>
        <fullName evidence="6">Glycosyltransferase involved in cell wall bisynthesis</fullName>
    </submittedName>
</protein>
<dbReference type="InterPro" id="IPR029044">
    <property type="entry name" value="Nucleotide-diphossugar_trans"/>
</dbReference>
<dbReference type="AlphaFoldDB" id="A0A1M6IVU3"/>
<evidence type="ECO:0000256" key="1">
    <source>
        <dbReference type="ARBA" id="ARBA00006739"/>
    </source>
</evidence>
<dbReference type="Gene3D" id="3.90.550.10">
    <property type="entry name" value="Spore Coat Polysaccharide Biosynthesis Protein SpsA, Chain A"/>
    <property type="match status" value="1"/>
</dbReference>
<dbReference type="GO" id="GO:0016757">
    <property type="term" value="F:glycosyltransferase activity"/>
    <property type="evidence" value="ECO:0007669"/>
    <property type="project" value="UniProtKB-KW"/>
</dbReference>